<organism evidence="1 2">
    <name type="scientific">Synaphobranchus kaupii</name>
    <name type="common">Kaup's arrowtooth eel</name>
    <dbReference type="NCBI Taxonomy" id="118154"/>
    <lineage>
        <taxon>Eukaryota</taxon>
        <taxon>Metazoa</taxon>
        <taxon>Chordata</taxon>
        <taxon>Craniata</taxon>
        <taxon>Vertebrata</taxon>
        <taxon>Euteleostomi</taxon>
        <taxon>Actinopterygii</taxon>
        <taxon>Neopterygii</taxon>
        <taxon>Teleostei</taxon>
        <taxon>Anguilliformes</taxon>
        <taxon>Synaphobranchidae</taxon>
        <taxon>Synaphobranchus</taxon>
    </lineage>
</organism>
<dbReference type="EMBL" id="JAINUF010000002">
    <property type="protein sequence ID" value="KAJ8375797.1"/>
    <property type="molecule type" value="Genomic_DNA"/>
</dbReference>
<dbReference type="OrthoDB" id="8595960at2759"/>
<keyword evidence="2" id="KW-1185">Reference proteome</keyword>
<dbReference type="PANTHER" id="PTHR31025">
    <property type="entry name" value="SI:CH211-196P9.1-RELATED"/>
    <property type="match status" value="1"/>
</dbReference>
<name>A0A9Q1JB16_SYNKA</name>
<dbReference type="PANTHER" id="PTHR31025:SF27">
    <property type="entry name" value="SI:CH211-193K19.2-RELATED"/>
    <property type="match status" value="1"/>
</dbReference>
<dbReference type="AlphaFoldDB" id="A0A9Q1JB16"/>
<proteinExistence type="predicted"/>
<sequence length="413" mass="46507">MAQNKTAKLLVQLSDEDKRKLILPDGIPGTMEELLVNVRDTCGIRGNFRLQYQDKDFGAFVNLTNIGDLENLGTIKVISSPDEGAAAAAPTTELDQCHDESLSSCSTDTDNTILLSSPESVSSRTQPWPKVFPIPVFSYDTELQLERGNASYLVDGKRLVPSPRMLQDILQRICDEIYKYKAYPVKEDRFEVAQALIKKHPCLQMPGNSDGALGWAERFGTKMSNFRTYMKGLGCSEFAVNSLKNKASDDAYPAKNIKRPKRGEANHIPSFPLGESAEQLEEERQALLKEVKKRNNERIVREKMAKTFALRRQEIVDKQPGVEELQERWPALFGEEEICAEFERITTVPLQARFLASLDKLSGNLLQVIRSKGGAIREKTKDTLQVMDQSLDINVRRECLLKCLIMYLGEDVS</sequence>
<reference evidence="1" key="1">
    <citation type="journal article" date="2023" name="Science">
        <title>Genome structures resolve the early diversification of teleost fishes.</title>
        <authorList>
            <person name="Parey E."/>
            <person name="Louis A."/>
            <person name="Montfort J."/>
            <person name="Bouchez O."/>
            <person name="Roques C."/>
            <person name="Iampietro C."/>
            <person name="Lluch J."/>
            <person name="Castinel A."/>
            <person name="Donnadieu C."/>
            <person name="Desvignes T."/>
            <person name="Floi Bucao C."/>
            <person name="Jouanno E."/>
            <person name="Wen M."/>
            <person name="Mejri S."/>
            <person name="Dirks R."/>
            <person name="Jansen H."/>
            <person name="Henkel C."/>
            <person name="Chen W.J."/>
            <person name="Zahm M."/>
            <person name="Cabau C."/>
            <person name="Klopp C."/>
            <person name="Thompson A.W."/>
            <person name="Robinson-Rechavi M."/>
            <person name="Braasch I."/>
            <person name="Lecointre G."/>
            <person name="Bobe J."/>
            <person name="Postlethwait J.H."/>
            <person name="Berthelot C."/>
            <person name="Roest Crollius H."/>
            <person name="Guiguen Y."/>
        </authorList>
    </citation>
    <scope>NUCLEOTIDE SEQUENCE</scope>
    <source>
        <strain evidence="1">WJC10195</strain>
    </source>
</reference>
<dbReference type="Proteomes" id="UP001152622">
    <property type="component" value="Chromosome 2"/>
</dbReference>
<evidence type="ECO:0000313" key="1">
    <source>
        <dbReference type="EMBL" id="KAJ8375797.1"/>
    </source>
</evidence>
<accession>A0A9Q1JB16</accession>
<feature type="non-terminal residue" evidence="1">
    <location>
        <position position="413"/>
    </location>
</feature>
<comment type="caution">
    <text evidence="1">The sequence shown here is derived from an EMBL/GenBank/DDBJ whole genome shotgun (WGS) entry which is preliminary data.</text>
</comment>
<evidence type="ECO:0000313" key="2">
    <source>
        <dbReference type="Proteomes" id="UP001152622"/>
    </source>
</evidence>
<gene>
    <name evidence="1" type="ORF">SKAU_G00063770</name>
</gene>
<protein>
    <submittedName>
        <fullName evidence="1">Uncharacterized protein</fullName>
    </submittedName>
</protein>